<dbReference type="SUPFAM" id="SSF46785">
    <property type="entry name" value="Winged helix' DNA-binding domain"/>
    <property type="match status" value="1"/>
</dbReference>
<dbReference type="RefSeq" id="WP_344341618.1">
    <property type="nucleotide sequence ID" value="NZ_BAAAQT010000005.1"/>
</dbReference>
<evidence type="ECO:0000313" key="2">
    <source>
        <dbReference type="EMBL" id="GAA2172835.1"/>
    </source>
</evidence>
<name>A0ABP5MIJ6_9MICO</name>
<dbReference type="InterPro" id="IPR011991">
    <property type="entry name" value="ArsR-like_HTH"/>
</dbReference>
<reference evidence="3" key="1">
    <citation type="journal article" date="2019" name="Int. J. Syst. Evol. Microbiol.">
        <title>The Global Catalogue of Microorganisms (GCM) 10K type strain sequencing project: providing services to taxonomists for standard genome sequencing and annotation.</title>
        <authorList>
            <consortium name="The Broad Institute Genomics Platform"/>
            <consortium name="The Broad Institute Genome Sequencing Center for Infectious Disease"/>
            <person name="Wu L."/>
            <person name="Ma J."/>
        </authorList>
    </citation>
    <scope>NUCLEOTIDE SEQUENCE [LARGE SCALE GENOMIC DNA]</scope>
    <source>
        <strain evidence="3">JCM 16026</strain>
    </source>
</reference>
<comment type="caution">
    <text evidence="2">The sequence shown here is derived from an EMBL/GenBank/DDBJ whole genome shotgun (WGS) entry which is preliminary data.</text>
</comment>
<feature type="domain" description="HTH arsR-type" evidence="1">
    <location>
        <begin position="15"/>
        <end position="97"/>
    </location>
</feature>
<dbReference type="EMBL" id="BAAAQT010000005">
    <property type="protein sequence ID" value="GAA2172835.1"/>
    <property type="molecule type" value="Genomic_DNA"/>
</dbReference>
<protein>
    <submittedName>
        <fullName evidence="2">Helix-turn-helix domain-containing protein</fullName>
    </submittedName>
</protein>
<proteinExistence type="predicted"/>
<dbReference type="Proteomes" id="UP001501599">
    <property type="component" value="Unassembled WGS sequence"/>
</dbReference>
<dbReference type="InterPro" id="IPR036388">
    <property type="entry name" value="WH-like_DNA-bd_sf"/>
</dbReference>
<accession>A0ABP5MIJ6</accession>
<dbReference type="Pfam" id="PF12840">
    <property type="entry name" value="HTH_20"/>
    <property type="match status" value="1"/>
</dbReference>
<dbReference type="Gene3D" id="1.10.10.10">
    <property type="entry name" value="Winged helix-like DNA-binding domain superfamily/Winged helix DNA-binding domain"/>
    <property type="match status" value="1"/>
</dbReference>
<dbReference type="PRINTS" id="PR00778">
    <property type="entry name" value="HTHARSR"/>
</dbReference>
<keyword evidence="3" id="KW-1185">Reference proteome</keyword>
<evidence type="ECO:0000259" key="1">
    <source>
        <dbReference type="SMART" id="SM00418"/>
    </source>
</evidence>
<dbReference type="SMART" id="SM00418">
    <property type="entry name" value="HTH_ARSR"/>
    <property type="match status" value="1"/>
</dbReference>
<gene>
    <name evidence="2" type="ORF">GCM10009846_12320</name>
</gene>
<dbReference type="InterPro" id="IPR001845">
    <property type="entry name" value="HTH_ArsR_DNA-bd_dom"/>
</dbReference>
<dbReference type="InterPro" id="IPR036390">
    <property type="entry name" value="WH_DNA-bd_sf"/>
</dbReference>
<dbReference type="CDD" id="cd00090">
    <property type="entry name" value="HTH_ARSR"/>
    <property type="match status" value="1"/>
</dbReference>
<evidence type="ECO:0000313" key="3">
    <source>
        <dbReference type="Proteomes" id="UP001501599"/>
    </source>
</evidence>
<organism evidence="2 3">
    <name type="scientific">Agrococcus versicolor</name>
    <dbReference type="NCBI Taxonomy" id="501482"/>
    <lineage>
        <taxon>Bacteria</taxon>
        <taxon>Bacillati</taxon>
        <taxon>Actinomycetota</taxon>
        <taxon>Actinomycetes</taxon>
        <taxon>Micrococcales</taxon>
        <taxon>Microbacteriaceae</taxon>
        <taxon>Agrococcus</taxon>
    </lineage>
</organism>
<sequence length="205" mass="22247">MPVADDGRRASVDLPSLKALAHPLRVALLHALTTHGAQTASALAQRLGESSGSTSYHLRQLERAGFVREVAERGTARERWWERAIGPVDVWTPELVGMREGRAAAAAVLGAWSDEGSRLLQHFIDHGEDDFSPEVNDAARIATLHGHLAVDELRALTADVEALVLERLATSRIHEGDEDALRVLVQLHVFPVADRATRASTRGAP</sequence>